<feature type="transmembrane region" description="Helical" evidence="6">
    <location>
        <begin position="45"/>
        <end position="73"/>
    </location>
</feature>
<keyword evidence="6" id="KW-0812">Transmembrane</keyword>
<comment type="similarity">
    <text evidence="2">Belongs to the multi antimicrobial extrusion (MATE) (TC 2.A.66.1) family.</text>
</comment>
<gene>
    <name evidence="7" type="ORF">LC087_16245</name>
</gene>
<dbReference type="Pfam" id="PF01554">
    <property type="entry name" value="MatE"/>
    <property type="match status" value="1"/>
</dbReference>
<feature type="transmembrane region" description="Helical" evidence="6">
    <location>
        <begin position="94"/>
        <end position="121"/>
    </location>
</feature>
<dbReference type="InterPro" id="IPR002528">
    <property type="entry name" value="MATE_fam"/>
</dbReference>
<dbReference type="Proteomes" id="UP001197974">
    <property type="component" value="Chromosome"/>
</dbReference>
<dbReference type="PANTHER" id="PTHR43298:SF2">
    <property type="entry name" value="FMN_FAD EXPORTER YEEO-RELATED"/>
    <property type="match status" value="1"/>
</dbReference>
<evidence type="ECO:0000313" key="8">
    <source>
        <dbReference type="Proteomes" id="UP001197974"/>
    </source>
</evidence>
<feature type="transmembrane region" description="Helical" evidence="6">
    <location>
        <begin position="133"/>
        <end position="154"/>
    </location>
</feature>
<keyword evidence="6" id="KW-1133">Transmembrane helix</keyword>
<evidence type="ECO:0000256" key="6">
    <source>
        <dbReference type="SAM" id="Phobius"/>
    </source>
</evidence>
<evidence type="ECO:0000256" key="2">
    <source>
        <dbReference type="ARBA" id="ARBA00010199"/>
    </source>
</evidence>
<sequence>MEKTVLINRIKEINALSMPLVLNAIFSLIIKITDQMMLGRVSVEAFAAVGVISTLLYTIAGIIGITTVTLNINGSKLKGLGDEKGLKIQFTSSLLFNSVIGVGVALIILIFKHPLIIYIYNFNGEVLNHSIDYLSIMSIYVLLQLLLFNFSTLFKINKKNKMDIDWLF</sequence>
<evidence type="ECO:0000256" key="5">
    <source>
        <dbReference type="ARBA" id="ARBA00031636"/>
    </source>
</evidence>
<dbReference type="RefSeq" id="WP_306019705.1">
    <property type="nucleotide sequence ID" value="NZ_CP129013.1"/>
</dbReference>
<protein>
    <recommendedName>
        <fullName evidence="3">Probable multidrug resistance protein NorM</fullName>
    </recommendedName>
    <alternativeName>
        <fullName evidence="5">Multidrug-efflux transporter</fullName>
    </alternativeName>
</protein>
<name>A0ABY9JS77_9BACI</name>
<feature type="transmembrane region" description="Helical" evidence="6">
    <location>
        <begin position="12"/>
        <end position="33"/>
    </location>
</feature>
<keyword evidence="4" id="KW-0813">Transport</keyword>
<evidence type="ECO:0000256" key="3">
    <source>
        <dbReference type="ARBA" id="ARBA00020268"/>
    </source>
</evidence>
<reference evidence="7 8" key="1">
    <citation type="submission" date="2023-06" db="EMBL/GenBank/DDBJ databases">
        <title>Five Gram-positive bacteria isolated from mangrove sediments in Shenzhen, Guangdong, China.</title>
        <authorList>
            <person name="Yu S."/>
            <person name="Zheng W."/>
            <person name="Huang Y."/>
        </authorList>
    </citation>
    <scope>NUCLEOTIDE SEQUENCE [LARGE SCALE GENOMIC DNA]</scope>
    <source>
        <strain evidence="7 8">SaN35-3</strain>
    </source>
</reference>
<organism evidence="7 8">
    <name type="scientific">Bacillus carboniphilus</name>
    <dbReference type="NCBI Taxonomy" id="86663"/>
    <lineage>
        <taxon>Bacteria</taxon>
        <taxon>Bacillati</taxon>
        <taxon>Bacillota</taxon>
        <taxon>Bacilli</taxon>
        <taxon>Bacillales</taxon>
        <taxon>Bacillaceae</taxon>
        <taxon>Bacillus</taxon>
    </lineage>
</organism>
<keyword evidence="8" id="KW-1185">Reference proteome</keyword>
<keyword evidence="6" id="KW-0472">Membrane</keyword>
<proteinExistence type="inferred from homology"/>
<evidence type="ECO:0000256" key="4">
    <source>
        <dbReference type="ARBA" id="ARBA00022448"/>
    </source>
</evidence>
<dbReference type="EMBL" id="CP129013">
    <property type="protein sequence ID" value="WLR42261.1"/>
    <property type="molecule type" value="Genomic_DNA"/>
</dbReference>
<dbReference type="PANTHER" id="PTHR43298">
    <property type="entry name" value="MULTIDRUG RESISTANCE PROTEIN NORM-RELATED"/>
    <property type="match status" value="1"/>
</dbReference>
<comment type="function">
    <text evidence="1">Multidrug efflux pump.</text>
</comment>
<accession>A0ABY9JS77</accession>
<evidence type="ECO:0000256" key="1">
    <source>
        <dbReference type="ARBA" id="ARBA00003408"/>
    </source>
</evidence>
<dbReference type="InterPro" id="IPR050222">
    <property type="entry name" value="MATE_MdtK"/>
</dbReference>
<evidence type="ECO:0000313" key="7">
    <source>
        <dbReference type="EMBL" id="WLR42261.1"/>
    </source>
</evidence>